<accession>A0A2Z6PN64</accession>
<protein>
    <submittedName>
        <fullName evidence="1">Uncharacterized protein</fullName>
    </submittedName>
</protein>
<proteinExistence type="predicted"/>
<evidence type="ECO:0000313" key="1">
    <source>
        <dbReference type="EMBL" id="GAU48219.1"/>
    </source>
</evidence>
<gene>
    <name evidence="1" type="ORF">TSUD_371190</name>
</gene>
<organism evidence="1 2">
    <name type="scientific">Trifolium subterraneum</name>
    <name type="common">Subterranean clover</name>
    <dbReference type="NCBI Taxonomy" id="3900"/>
    <lineage>
        <taxon>Eukaryota</taxon>
        <taxon>Viridiplantae</taxon>
        <taxon>Streptophyta</taxon>
        <taxon>Embryophyta</taxon>
        <taxon>Tracheophyta</taxon>
        <taxon>Spermatophyta</taxon>
        <taxon>Magnoliopsida</taxon>
        <taxon>eudicotyledons</taxon>
        <taxon>Gunneridae</taxon>
        <taxon>Pentapetalae</taxon>
        <taxon>rosids</taxon>
        <taxon>fabids</taxon>
        <taxon>Fabales</taxon>
        <taxon>Fabaceae</taxon>
        <taxon>Papilionoideae</taxon>
        <taxon>50 kb inversion clade</taxon>
        <taxon>NPAAA clade</taxon>
        <taxon>Hologalegina</taxon>
        <taxon>IRL clade</taxon>
        <taxon>Trifolieae</taxon>
        <taxon>Trifolium</taxon>
    </lineage>
</organism>
<reference evidence="2" key="1">
    <citation type="journal article" date="2017" name="Front. Plant Sci.">
        <title>Climate Clever Clovers: New Paradigm to Reduce the Environmental Footprint of Ruminants by Breeding Low Methanogenic Forages Utilizing Haplotype Variation.</title>
        <authorList>
            <person name="Kaur P."/>
            <person name="Appels R."/>
            <person name="Bayer P.E."/>
            <person name="Keeble-Gagnere G."/>
            <person name="Wang J."/>
            <person name="Hirakawa H."/>
            <person name="Shirasawa K."/>
            <person name="Vercoe P."/>
            <person name="Stefanova K."/>
            <person name="Durmic Z."/>
            <person name="Nichols P."/>
            <person name="Revell C."/>
            <person name="Isobe S.N."/>
            <person name="Edwards D."/>
            <person name="Erskine W."/>
        </authorList>
    </citation>
    <scope>NUCLEOTIDE SEQUENCE [LARGE SCALE GENOMIC DNA]</scope>
    <source>
        <strain evidence="2">cv. Daliak</strain>
    </source>
</reference>
<dbReference type="OrthoDB" id="10250284at2759"/>
<dbReference type="AlphaFoldDB" id="A0A2Z6PN64"/>
<sequence length="94" mass="10902">MMMRIVLHETTLLHCAFMRYLAFMEDRTTCFRDFSKHIVVIYGMFLQLDMVLSQIEALGSTNFHLALDVLQLVMEKQRNLDLSFPKIAANLSSS</sequence>
<dbReference type="EMBL" id="DF974396">
    <property type="protein sequence ID" value="GAU48219.1"/>
    <property type="molecule type" value="Genomic_DNA"/>
</dbReference>
<name>A0A2Z6PN64_TRISU</name>
<dbReference type="Proteomes" id="UP000242715">
    <property type="component" value="Unassembled WGS sequence"/>
</dbReference>
<keyword evidence="2" id="KW-1185">Reference proteome</keyword>
<evidence type="ECO:0000313" key="2">
    <source>
        <dbReference type="Proteomes" id="UP000242715"/>
    </source>
</evidence>